<dbReference type="GeneTree" id="ENSGT00390000016970"/>
<accession>A0A8C5BN09</accession>
<feature type="region of interest" description="Disordered" evidence="6">
    <location>
        <begin position="769"/>
        <end position="833"/>
    </location>
</feature>
<protein>
    <submittedName>
        <fullName evidence="7">FA complementation group D2</fullName>
    </submittedName>
</protein>
<dbReference type="GO" id="GO:0000793">
    <property type="term" value="C:condensed chromosome"/>
    <property type="evidence" value="ECO:0007669"/>
    <property type="project" value="TreeGrafter"/>
</dbReference>
<keyword evidence="8" id="KW-1185">Reference proteome</keyword>
<evidence type="ECO:0000313" key="7">
    <source>
        <dbReference type="Ensembl" id="ENSGMOP00000048521.1"/>
    </source>
</evidence>
<proteinExistence type="inferred from homology"/>
<comment type="subcellular location">
    <subcellularLocation>
        <location evidence="1">Nucleus</location>
    </subcellularLocation>
</comment>
<feature type="compositionally biased region" description="Acidic residues" evidence="6">
    <location>
        <begin position="1325"/>
        <end position="1347"/>
    </location>
</feature>
<dbReference type="PANTHER" id="PTHR32086:SF0">
    <property type="entry name" value="FANCONI ANEMIA GROUP D2 PROTEIN"/>
    <property type="match status" value="1"/>
</dbReference>
<sequence length="1358" mass="150164">KKSRPTGSRSRGEVQEDDEQVQEESGGPFVVMLRAAGVTLGQAGTANQIAVDQVVFQKRLQQKLLRSPRYPGILQDFNAGMEGHMEDPERFRSCLLPCVPNAASSFQESLLRMLLGMDLLQNSVINMLVEKVPEFMLSSGDDGGLNVPRVIINQLKWLDRVLDSKELATKLMELVSVAPVEVQRDVITSLPEILDDSQHNDVARELKALLLEKTQLTVAILDTLSSLNLSSALLAEVRGVVTATLTAVQLDDLPVVVKFILHSVSASDAYEVSDLRLKLELDQWAVSPVTVKRRCVRSLKHPAEVYLTQFLPTLPSVLQVIDVLLLLILHATNANHSRRGAERLLRLKARAGLITEELLQRTFKGYAQVMRGFFPSIRALAQSLLRSPDTAVVPFGGHMYRLSFITFDSYCQQEVVGSLVAHVCSGVGGEVDVALELLCGLGAEHPSEMVLYAVFVKGILDYMDHLTPRQIRRLFQVLSRLAFGAPSLGCSIQDDMHIVIRKQLSSTVPKYKRIGIMGAVMVVGSMGAEGSQSVTALLELVTACSVGCPEAAALCYDELANLVLSNILDPTVQEWIGKSVLEDFQDDFVVDLGPQITGSLPLPACVLFNLDEEESEGGIAVNLLPLLARENSLGNGEVLRQVSAVCLSPFFRLLRVCEERQHQGDLEEIDALLGCPLILTDLAVVDKLETLTKAERELMCSLLFTAINWFREVVNGFCRLRETEMKMKVMNRLQNITALQTMLETTLAGWPPTFSPGYIPPLANFDGDASEAASVPTSSAQPSRAKKAGKKRKSSSKTSPEKSDVLEESEETQQKEEKAEKGKKGEKEGRPSVSLGGYRPFFRELDMEVLSVLQCGLLPRKAPDTELNTKEREEVLLGPAELLFLLEDLQAKLEFSLTAAPAKRVPFAKVGPQRSVGFSHLHQRSSKEVASYCIQLLPSLCSHLEGCHNHFQTVLSENGGVVDGPATDPLEHQLLSSAYQLLLQVLNTTFSWSGFSQPGHRSLLKSALALLASRLKEGAPDLTLEQLVRHGFDYLLNLRSTVPTLGAALGLCQLLATVTSRAGPAAAYREQTASLARGFLTQPWVNASGERERGQKFNEGLQTVLGIYLEHVDDVLTAVEEIAGEGVAELVNAAKDASSETWPTLTRQTFLVFYKGMLWELEKAVKRIPAGKMSDSFEVTVKLLTWNLAVRDFHILVNLVKVFDGRPVVNACLKFGRLFLDAFLRLGMPLLDHSFKKHKEDVQSLLKTFQLSTRQLHHMCGHSKIRQDTSLTNHVPALKKSLEVFIYRVKAMLTLNNCQEAFWTGNLKNRDLKGEEILSQQARDSEEEQEEEEQLEEQDEEQAEEEVLPMFESLSSRV</sequence>
<dbReference type="PANTHER" id="PTHR32086">
    <property type="entry name" value="FANCONI ANEMIA GROUP D2 PROTEIN"/>
    <property type="match status" value="1"/>
</dbReference>
<feature type="region of interest" description="Disordered" evidence="6">
    <location>
        <begin position="1"/>
        <end position="25"/>
    </location>
</feature>
<evidence type="ECO:0000256" key="2">
    <source>
        <dbReference type="ARBA" id="ARBA00022499"/>
    </source>
</evidence>
<evidence type="ECO:0000256" key="6">
    <source>
        <dbReference type="SAM" id="MobiDB-lite"/>
    </source>
</evidence>
<dbReference type="GO" id="GO:0070182">
    <property type="term" value="F:DNA polymerase binding"/>
    <property type="evidence" value="ECO:0007669"/>
    <property type="project" value="TreeGrafter"/>
</dbReference>
<dbReference type="InterPro" id="IPR029448">
    <property type="entry name" value="FANCD2"/>
</dbReference>
<organism evidence="7 8">
    <name type="scientific">Gadus morhua</name>
    <name type="common">Atlantic cod</name>
    <dbReference type="NCBI Taxonomy" id="8049"/>
    <lineage>
        <taxon>Eukaryota</taxon>
        <taxon>Metazoa</taxon>
        <taxon>Chordata</taxon>
        <taxon>Craniata</taxon>
        <taxon>Vertebrata</taxon>
        <taxon>Euteleostomi</taxon>
        <taxon>Actinopterygii</taxon>
        <taxon>Neopterygii</taxon>
        <taxon>Teleostei</taxon>
        <taxon>Neoteleostei</taxon>
        <taxon>Acanthomorphata</taxon>
        <taxon>Zeiogadaria</taxon>
        <taxon>Gadariae</taxon>
        <taxon>Gadiformes</taxon>
        <taxon>Gadoidei</taxon>
        <taxon>Gadidae</taxon>
        <taxon>Gadus</taxon>
    </lineage>
</organism>
<feature type="compositionally biased region" description="Basic and acidic residues" evidence="6">
    <location>
        <begin position="812"/>
        <end position="830"/>
    </location>
</feature>
<feature type="compositionally biased region" description="Basic residues" evidence="6">
    <location>
        <begin position="784"/>
        <end position="795"/>
    </location>
</feature>
<evidence type="ECO:0000256" key="1">
    <source>
        <dbReference type="ARBA" id="ARBA00004123"/>
    </source>
</evidence>
<dbReference type="Proteomes" id="UP000694546">
    <property type="component" value="Chromosome 13"/>
</dbReference>
<keyword evidence="4" id="KW-0539">Nucleus</keyword>
<evidence type="ECO:0000256" key="4">
    <source>
        <dbReference type="ARBA" id="ARBA00023242"/>
    </source>
</evidence>
<dbReference type="GO" id="GO:0036297">
    <property type="term" value="P:interstrand cross-link repair"/>
    <property type="evidence" value="ECO:0007669"/>
    <property type="project" value="TreeGrafter"/>
</dbReference>
<dbReference type="GO" id="GO:0005634">
    <property type="term" value="C:nucleus"/>
    <property type="evidence" value="ECO:0007669"/>
    <property type="project" value="UniProtKB-SubCell"/>
</dbReference>
<dbReference type="GO" id="GO:1990918">
    <property type="term" value="P:double-strand break repair involved in meiotic recombination"/>
    <property type="evidence" value="ECO:0007669"/>
    <property type="project" value="TreeGrafter"/>
</dbReference>
<keyword evidence="3" id="KW-0832">Ubl conjugation</keyword>
<evidence type="ECO:0000256" key="5">
    <source>
        <dbReference type="ARBA" id="ARBA00093456"/>
    </source>
</evidence>
<evidence type="ECO:0000256" key="3">
    <source>
        <dbReference type="ARBA" id="ARBA00022843"/>
    </source>
</evidence>
<dbReference type="Ensembl" id="ENSGMOT00000044204.1">
    <property type="protein sequence ID" value="ENSGMOP00000048521.1"/>
    <property type="gene ID" value="ENSGMOG00000007838.2"/>
</dbReference>
<reference evidence="7" key="2">
    <citation type="submission" date="2025-09" db="UniProtKB">
        <authorList>
            <consortium name="Ensembl"/>
        </authorList>
    </citation>
    <scope>IDENTIFICATION</scope>
</reference>
<evidence type="ECO:0000313" key="8">
    <source>
        <dbReference type="Proteomes" id="UP000694546"/>
    </source>
</evidence>
<name>A0A8C5BN09_GADMO</name>
<dbReference type="Pfam" id="PF14631">
    <property type="entry name" value="FancD2"/>
    <property type="match status" value="2"/>
</dbReference>
<dbReference type="CDD" id="cd11721">
    <property type="entry name" value="FANCD2"/>
    <property type="match status" value="1"/>
</dbReference>
<dbReference type="GO" id="GO:0007129">
    <property type="term" value="P:homologous chromosome pairing at meiosis"/>
    <property type="evidence" value="ECO:0007669"/>
    <property type="project" value="TreeGrafter"/>
</dbReference>
<dbReference type="GO" id="GO:0031573">
    <property type="term" value="P:mitotic intra-S DNA damage checkpoint signaling"/>
    <property type="evidence" value="ECO:0007669"/>
    <property type="project" value="TreeGrafter"/>
</dbReference>
<comment type="similarity">
    <text evidence="5">Belongs to the Fanconi anemia protein FANCD2 family.</text>
</comment>
<keyword evidence="2" id="KW-1017">Isopeptide bond</keyword>
<feature type="region of interest" description="Disordered" evidence="6">
    <location>
        <begin position="1315"/>
        <end position="1358"/>
    </location>
</feature>
<reference evidence="7" key="1">
    <citation type="submission" date="2025-08" db="UniProtKB">
        <authorList>
            <consortium name="Ensembl"/>
        </authorList>
    </citation>
    <scope>IDENTIFICATION</scope>
</reference>